<keyword evidence="1" id="KW-1133">Transmembrane helix</keyword>
<evidence type="ECO:0000256" key="1">
    <source>
        <dbReference type="SAM" id="Phobius"/>
    </source>
</evidence>
<organism evidence="2 3">
    <name type="scientific">Joostella atrarenae</name>
    <dbReference type="NCBI Taxonomy" id="679257"/>
    <lineage>
        <taxon>Bacteria</taxon>
        <taxon>Pseudomonadati</taxon>
        <taxon>Bacteroidota</taxon>
        <taxon>Flavobacteriia</taxon>
        <taxon>Flavobacteriales</taxon>
        <taxon>Flavobacteriaceae</taxon>
        <taxon>Joostella</taxon>
    </lineage>
</organism>
<keyword evidence="1" id="KW-0472">Membrane</keyword>
<dbReference type="EMBL" id="JAETXX010000003">
    <property type="protein sequence ID" value="MCF8714635.1"/>
    <property type="molecule type" value="Genomic_DNA"/>
</dbReference>
<sequence>MKTVIQIALWLVSIFFGYQIYVSVMEPIKFDKIKKERYTAVINKLKDIRDAQEAHRTVTGKFAKDFPSLIKFIDTAQFTLTQQRDSSYMEYDKTYRIDMEREVKIIDTLGFVAVKDSLFKGTDAYKNIASVPYAQNNEKFTMDAKTINTNGFVAPVFEVKVDKSVLLYDQPEDLVAKEKSAISVEEVNGPIIKVGSLDEVSTSANWPPYYDTKDNK</sequence>
<keyword evidence="3" id="KW-1185">Reference proteome</keyword>
<dbReference type="RefSeq" id="WP_236958597.1">
    <property type="nucleotide sequence ID" value="NZ_JAETXX010000003.1"/>
</dbReference>
<proteinExistence type="predicted"/>
<accession>A0ABS9J2J8</accession>
<keyword evidence="1" id="KW-0812">Transmembrane</keyword>
<gene>
    <name evidence="2" type="ORF">JM658_07290</name>
</gene>
<feature type="transmembrane region" description="Helical" evidence="1">
    <location>
        <begin position="6"/>
        <end position="24"/>
    </location>
</feature>
<reference evidence="2 3" key="1">
    <citation type="submission" date="2021-01" db="EMBL/GenBank/DDBJ databases">
        <title>Genome sequencing of Joostella atrarenae M1-2 (= KCTC 23194).</title>
        <authorList>
            <person name="Zakaria M.R."/>
            <person name="Lam M.Q."/>
            <person name="Chong C.S."/>
        </authorList>
    </citation>
    <scope>NUCLEOTIDE SEQUENCE [LARGE SCALE GENOMIC DNA]</scope>
    <source>
        <strain evidence="2 3">M1-2</strain>
    </source>
</reference>
<evidence type="ECO:0000313" key="2">
    <source>
        <dbReference type="EMBL" id="MCF8714635.1"/>
    </source>
</evidence>
<protein>
    <submittedName>
        <fullName evidence="2">Uncharacterized protein</fullName>
    </submittedName>
</protein>
<comment type="caution">
    <text evidence="2">The sequence shown here is derived from an EMBL/GenBank/DDBJ whole genome shotgun (WGS) entry which is preliminary data.</text>
</comment>
<evidence type="ECO:0000313" key="3">
    <source>
        <dbReference type="Proteomes" id="UP000829517"/>
    </source>
</evidence>
<dbReference type="Proteomes" id="UP000829517">
    <property type="component" value="Unassembled WGS sequence"/>
</dbReference>
<name>A0ABS9J2J8_9FLAO</name>